<gene>
    <name evidence="8" type="primary">Cnig_chr_II.g7650</name>
    <name evidence="8" type="ORF">B9Z55_007650</name>
</gene>
<dbReference type="EC" id="2.4.1.-" evidence="6"/>
<keyword evidence="3 6" id="KW-0328">Glycosyltransferase</keyword>
<keyword evidence="5" id="KW-0472">Membrane</keyword>
<evidence type="ECO:0000256" key="4">
    <source>
        <dbReference type="ARBA" id="ARBA00022679"/>
    </source>
</evidence>
<evidence type="ECO:0000256" key="7">
    <source>
        <dbReference type="SAM" id="SignalP"/>
    </source>
</evidence>
<dbReference type="EMBL" id="PDUG01000002">
    <property type="protein sequence ID" value="PIC48805.1"/>
    <property type="molecule type" value="Genomic_DNA"/>
</dbReference>
<comment type="similarity">
    <text evidence="2 6">Belongs to the glycosyltransferase 92 family.</text>
</comment>
<evidence type="ECO:0000256" key="2">
    <source>
        <dbReference type="ARBA" id="ARBA00007647"/>
    </source>
</evidence>
<keyword evidence="9" id="KW-1185">Reference proteome</keyword>
<dbReference type="GO" id="GO:0016020">
    <property type="term" value="C:membrane"/>
    <property type="evidence" value="ECO:0007669"/>
    <property type="project" value="UniProtKB-SubCell"/>
</dbReference>
<dbReference type="GO" id="GO:0016757">
    <property type="term" value="F:glycosyltransferase activity"/>
    <property type="evidence" value="ECO:0007669"/>
    <property type="project" value="UniProtKB-UniRule"/>
</dbReference>
<name>A0A2G5VAJ4_9PELO</name>
<organism evidence="8 9">
    <name type="scientific">Caenorhabditis nigoni</name>
    <dbReference type="NCBI Taxonomy" id="1611254"/>
    <lineage>
        <taxon>Eukaryota</taxon>
        <taxon>Metazoa</taxon>
        <taxon>Ecdysozoa</taxon>
        <taxon>Nematoda</taxon>
        <taxon>Chromadorea</taxon>
        <taxon>Rhabditida</taxon>
        <taxon>Rhabditina</taxon>
        <taxon>Rhabditomorpha</taxon>
        <taxon>Rhabditoidea</taxon>
        <taxon>Rhabditidae</taxon>
        <taxon>Peloderinae</taxon>
        <taxon>Caenorhabditis</taxon>
    </lineage>
</organism>
<feature type="chain" id="PRO_5013593040" description="Glycosyltransferase family 92 protein" evidence="7">
    <location>
        <begin position="19"/>
        <end position="472"/>
    </location>
</feature>
<protein>
    <recommendedName>
        <fullName evidence="6">Glycosyltransferase family 92 protein</fullName>
        <ecNumber evidence="6">2.4.1.-</ecNumber>
    </recommendedName>
</protein>
<dbReference type="Proteomes" id="UP000230233">
    <property type="component" value="Chromosome II"/>
</dbReference>
<evidence type="ECO:0000313" key="9">
    <source>
        <dbReference type="Proteomes" id="UP000230233"/>
    </source>
</evidence>
<comment type="caution">
    <text evidence="8">The sequence shown here is derived from an EMBL/GenBank/DDBJ whole genome shotgun (WGS) entry which is preliminary data.</text>
</comment>
<evidence type="ECO:0000256" key="1">
    <source>
        <dbReference type="ARBA" id="ARBA00004167"/>
    </source>
</evidence>
<reference evidence="9" key="1">
    <citation type="submission" date="2017-10" db="EMBL/GenBank/DDBJ databases">
        <title>Rapid genome shrinkage in a self-fertile nematode reveals novel sperm competition proteins.</title>
        <authorList>
            <person name="Yin D."/>
            <person name="Schwarz E.M."/>
            <person name="Thomas C.G."/>
            <person name="Felde R.L."/>
            <person name="Korf I.F."/>
            <person name="Cutter A.D."/>
            <person name="Schartner C.M."/>
            <person name="Ralston E.J."/>
            <person name="Meyer B.J."/>
            <person name="Haag E.S."/>
        </authorList>
    </citation>
    <scope>NUCLEOTIDE SEQUENCE [LARGE SCALE GENOMIC DNA]</scope>
    <source>
        <strain evidence="9">JU1422</strain>
    </source>
</reference>
<keyword evidence="4 6" id="KW-0808">Transferase</keyword>
<comment type="subcellular location">
    <subcellularLocation>
        <location evidence="1">Membrane</location>
        <topology evidence="1">Single-pass membrane protein</topology>
    </subcellularLocation>
</comment>
<evidence type="ECO:0000256" key="5">
    <source>
        <dbReference type="ARBA" id="ARBA00023136"/>
    </source>
</evidence>
<sequence length="472" mass="53955">MNFLVLLILSFCISFTKCVNYEQPQVPPHLRVPDEKSEPINASFPLTFYKDAYVDFRTSPPRLRIFALAGCLLENQYLEVDVFWKEFRSPKLLKIFGDAHKANCRDSSGISATPCYYVANTFVANVTSSGDEVEKIVIHMGRRKVSLGVKKIENQFSEEGITVCLQPIYYYTQWQNILLYLEAWRAQGATRFIVYFHSGTREVKRVLDYFRDKGLMEVRPWPSFGALPPEISGKLPDFDSNTYSFSYFLAMNLCILDIKTSIGTVSDLDEIIVPKNGNLLDYAKKEMETTNVGALSFENVYVKLVPNLYESNDFSGLEKPIFLEKWGARKYIFNASTIDIAQVHFARSFLDFSKIEKNSSDGALLHYRFDVQVADLSNATVIQKSFNFFPNQTKSHIENLKDTVGNFFKIFGTPNLPKVNFNLINVLNKCIQTIKNSGKCKATGGLCKAEMDRVYNWIYEKTENIFLAGKFE</sequence>
<dbReference type="InterPro" id="IPR008166">
    <property type="entry name" value="Glyco_transf_92"/>
</dbReference>
<dbReference type="Pfam" id="PF01697">
    <property type="entry name" value="Glyco_transf_92"/>
    <property type="match status" value="1"/>
</dbReference>
<dbReference type="AlphaFoldDB" id="A0A2G5VAJ4"/>
<feature type="signal peptide" evidence="7">
    <location>
        <begin position="1"/>
        <end position="18"/>
    </location>
</feature>
<evidence type="ECO:0000256" key="3">
    <source>
        <dbReference type="ARBA" id="ARBA00022676"/>
    </source>
</evidence>
<proteinExistence type="inferred from homology"/>
<evidence type="ECO:0000313" key="8">
    <source>
        <dbReference type="EMBL" id="PIC48805.1"/>
    </source>
</evidence>
<keyword evidence="7" id="KW-0732">Signal</keyword>
<evidence type="ECO:0000256" key="6">
    <source>
        <dbReference type="RuleBase" id="RU366017"/>
    </source>
</evidence>
<dbReference type="PANTHER" id="PTHR47024">
    <property type="entry name" value="BIOFILM ABSENT ON HEAD (AFTER YERSINIA EXPOSURE)-RELATED"/>
    <property type="match status" value="1"/>
</dbReference>
<accession>A0A2G5VAJ4</accession>
<dbReference type="PANTHER" id="PTHR47024:SF2">
    <property type="entry name" value="GLYCOSYLTRANSFERASE FAMILY 92 PROTEIN"/>
    <property type="match status" value="1"/>
</dbReference>
<dbReference type="OrthoDB" id="5777994at2759"/>